<keyword evidence="6" id="KW-0539">Nucleus</keyword>
<name>I7IPE9_BABMR</name>
<dbReference type="KEGG" id="bmic:BMR1_01G02205"/>
<keyword evidence="8" id="KW-1185">Reference proteome</keyword>
<keyword evidence="4" id="KW-0238">DNA-binding</keyword>
<keyword evidence="3" id="KW-0805">Transcription regulation</keyword>
<dbReference type="GO" id="GO:0005634">
    <property type="term" value="C:nucleus"/>
    <property type="evidence" value="ECO:0007669"/>
    <property type="project" value="UniProtKB-SubCell"/>
</dbReference>
<dbReference type="PANTHER" id="PTHR13421">
    <property type="entry name" value="SNRNA-ACTIVATING PROTEIN COMPLEX SUBUNIT 3"/>
    <property type="match status" value="1"/>
</dbReference>
<gene>
    <name evidence="7" type="ORF">BMR1_01G02205</name>
</gene>
<dbReference type="RefSeq" id="XP_012647509.1">
    <property type="nucleotide sequence ID" value="XM_012792055.1"/>
</dbReference>
<sequence>MSLLPCISIADIIHTYKQQLQLENSYFTNDFGYQCHNVDDSFNSYSVRPKQFLTHCTDSEKRLIALSKKIKKDDYISALQSSARIAKYLQLPIRTPTVHESVQQMLTMKKKLLNYEKICKMFTNIVKLETFKLIEKQDKIRFVCDTSPRPRGTAKQIHCNAQNSFQSKDFTAVSDDSILRVYFFDPIRGSRIAGFDILGSQTLADLKDSFVCLRNQIFCDTSMSGSCFLMNGVLYPDTRDPNSHEYDRELLDYLSKYNPQLLKSNSTIPQHKAVLNNMEIPIYSNGVYLHNGDCEHRFMFTSIRMLSKNDCTIRNIYPLCIYKPITRIDMCEICRKNPRKSMVFNCKLLVKNPMSICNVCVKDFIYDDNKLLDPGTKIYKVE</sequence>
<comment type="similarity">
    <text evidence="2">Belongs to the SNAPC3/SRD2 family.</text>
</comment>
<dbReference type="EMBL" id="FO082871">
    <property type="protein sequence ID" value="CCF72900.1"/>
    <property type="molecule type" value="Genomic_DNA"/>
</dbReference>
<dbReference type="GO" id="GO:0042796">
    <property type="term" value="P:snRNA transcription by RNA polymerase III"/>
    <property type="evidence" value="ECO:0007669"/>
    <property type="project" value="TreeGrafter"/>
</dbReference>
<dbReference type="AlphaFoldDB" id="I7IPE9"/>
<evidence type="ECO:0000256" key="6">
    <source>
        <dbReference type="ARBA" id="ARBA00023242"/>
    </source>
</evidence>
<evidence type="ECO:0000256" key="5">
    <source>
        <dbReference type="ARBA" id="ARBA00023163"/>
    </source>
</evidence>
<protein>
    <submittedName>
        <fullName evidence="7">snRNA-activating protein of 50kDa MW C terminal</fullName>
    </submittedName>
</protein>
<dbReference type="OrthoDB" id="46583at2759"/>
<reference evidence="7 8" key="2">
    <citation type="journal article" date="2013" name="PLoS ONE">
        <title>Whole genome mapping and re-organization of the nuclear and mitochondrial genomes of Babesia microti isolates.</title>
        <authorList>
            <person name="Cornillot E."/>
            <person name="Dassouli A."/>
            <person name="Garg A."/>
            <person name="Pachikara N."/>
            <person name="Randazzo S."/>
            <person name="Depoix D."/>
            <person name="Carcy B."/>
            <person name="Delbecq S."/>
            <person name="Frutos R."/>
            <person name="Silva J.C."/>
            <person name="Sutton R."/>
            <person name="Krause P.J."/>
            <person name="Mamoun C.B."/>
        </authorList>
    </citation>
    <scope>NUCLEOTIDE SEQUENCE [LARGE SCALE GENOMIC DNA]</scope>
    <source>
        <strain evidence="7 8">RI</strain>
    </source>
</reference>
<dbReference type="Proteomes" id="UP000002899">
    <property type="component" value="Chromosome I"/>
</dbReference>
<accession>I7IPE9</accession>
<organism evidence="7 8">
    <name type="scientific">Babesia microti (strain RI)</name>
    <dbReference type="NCBI Taxonomy" id="1133968"/>
    <lineage>
        <taxon>Eukaryota</taxon>
        <taxon>Sar</taxon>
        <taxon>Alveolata</taxon>
        <taxon>Apicomplexa</taxon>
        <taxon>Aconoidasida</taxon>
        <taxon>Piroplasmida</taxon>
        <taxon>Babesiidae</taxon>
        <taxon>Babesia</taxon>
    </lineage>
</organism>
<dbReference type="GO" id="GO:0001046">
    <property type="term" value="F:core promoter sequence-specific DNA binding"/>
    <property type="evidence" value="ECO:0007669"/>
    <property type="project" value="TreeGrafter"/>
</dbReference>
<dbReference type="GO" id="GO:0019185">
    <property type="term" value="C:snRNA-activating protein complex"/>
    <property type="evidence" value="ECO:0007669"/>
    <property type="project" value="TreeGrafter"/>
</dbReference>
<comment type="subcellular location">
    <subcellularLocation>
        <location evidence="1">Nucleus</location>
    </subcellularLocation>
</comment>
<evidence type="ECO:0000313" key="7">
    <source>
        <dbReference type="EMBL" id="CCF72900.1"/>
    </source>
</evidence>
<evidence type="ECO:0000313" key="8">
    <source>
        <dbReference type="Proteomes" id="UP000002899"/>
    </source>
</evidence>
<dbReference type="GO" id="GO:0042795">
    <property type="term" value="P:snRNA transcription by RNA polymerase II"/>
    <property type="evidence" value="ECO:0007669"/>
    <property type="project" value="TreeGrafter"/>
</dbReference>
<dbReference type="GeneID" id="24423516"/>
<reference evidence="7 8" key="1">
    <citation type="journal article" date="2012" name="Nucleic Acids Res.">
        <title>Sequencing of the smallest Apicomplexan genome from the human pathogen Babesia microti.</title>
        <authorList>
            <person name="Cornillot E."/>
            <person name="Hadj-Kaddour K."/>
            <person name="Dassouli A."/>
            <person name="Noel B."/>
            <person name="Ranwez V."/>
            <person name="Vacherie B."/>
            <person name="Augagneur Y."/>
            <person name="Bres V."/>
            <person name="Duclos A."/>
            <person name="Randazzo S."/>
            <person name="Carcy B."/>
            <person name="Debierre-Grockiego F."/>
            <person name="Delbecq S."/>
            <person name="Moubri-Menage K."/>
            <person name="Shams-Eldin H."/>
            <person name="Usmani-Brown S."/>
            <person name="Bringaud F."/>
            <person name="Wincker P."/>
            <person name="Vivares C.P."/>
            <person name="Schwarz R.T."/>
            <person name="Schetters T.P."/>
            <person name="Krause P.J."/>
            <person name="Gorenflot A."/>
            <person name="Berry V."/>
            <person name="Barbe V."/>
            <person name="Ben Mamoun C."/>
        </authorList>
    </citation>
    <scope>NUCLEOTIDE SEQUENCE [LARGE SCALE GENOMIC DNA]</scope>
    <source>
        <strain evidence="7 8">RI</strain>
    </source>
</reference>
<evidence type="ECO:0000256" key="1">
    <source>
        <dbReference type="ARBA" id="ARBA00004123"/>
    </source>
</evidence>
<dbReference type="GO" id="GO:0001006">
    <property type="term" value="F:RNA polymerase III type 3 promoter sequence-specific DNA binding"/>
    <property type="evidence" value="ECO:0007669"/>
    <property type="project" value="TreeGrafter"/>
</dbReference>
<evidence type="ECO:0000256" key="4">
    <source>
        <dbReference type="ARBA" id="ARBA00023125"/>
    </source>
</evidence>
<keyword evidence="5" id="KW-0804">Transcription</keyword>
<proteinExistence type="inferred from homology"/>
<dbReference type="GO" id="GO:0003681">
    <property type="term" value="F:bent DNA binding"/>
    <property type="evidence" value="ECO:0007669"/>
    <property type="project" value="TreeGrafter"/>
</dbReference>
<reference evidence="7 8" key="3">
    <citation type="journal article" date="2016" name="Sci. Rep.">
        <title>Genome-wide diversity and gene expression profiling of Babesia microti isolates identify polymorphic genes that mediate host-pathogen interactions.</title>
        <authorList>
            <person name="Silva J.C."/>
            <person name="Cornillot E."/>
            <person name="McCracken C."/>
            <person name="Usmani-Brown S."/>
            <person name="Dwivedi A."/>
            <person name="Ifeonu O.O."/>
            <person name="Crabtree J."/>
            <person name="Gotia H.T."/>
            <person name="Virji A.Z."/>
            <person name="Reynes C."/>
            <person name="Colinge J."/>
            <person name="Kumar V."/>
            <person name="Lawres L."/>
            <person name="Pazzi J.E."/>
            <person name="Pablo J.V."/>
            <person name="Hung C."/>
            <person name="Brancato J."/>
            <person name="Kumari P."/>
            <person name="Orvis J."/>
            <person name="Tretina K."/>
            <person name="Chibucos M."/>
            <person name="Ott S."/>
            <person name="Sadzewicz L."/>
            <person name="Sengamalay N."/>
            <person name="Shetty A.C."/>
            <person name="Su Q."/>
            <person name="Tallon L."/>
            <person name="Fraser C.M."/>
            <person name="Frutos R."/>
            <person name="Molina D.M."/>
            <person name="Krause P.J."/>
            <person name="Ben Mamoun C."/>
        </authorList>
    </citation>
    <scope>NUCLEOTIDE SEQUENCE [LARGE SCALE GENOMIC DNA]</scope>
    <source>
        <strain evidence="7 8">RI</strain>
    </source>
</reference>
<evidence type="ECO:0000256" key="2">
    <source>
        <dbReference type="ARBA" id="ARBA00010410"/>
    </source>
</evidence>
<evidence type="ECO:0000256" key="3">
    <source>
        <dbReference type="ARBA" id="ARBA00023015"/>
    </source>
</evidence>
<dbReference type="VEuPathDB" id="PiroplasmaDB:BMR1_01G02205"/>
<dbReference type="InterPro" id="IPR022042">
    <property type="entry name" value="snRNA-activating_su3"/>
</dbReference>
<dbReference type="PANTHER" id="PTHR13421:SF16">
    <property type="entry name" value="SNRNA-ACTIVATING PROTEIN COMPLEX SUBUNIT 3"/>
    <property type="match status" value="1"/>
</dbReference>
<dbReference type="Pfam" id="PF12251">
    <property type="entry name" value="SNAPC3"/>
    <property type="match status" value="1"/>
</dbReference>
<dbReference type="GO" id="GO:0000978">
    <property type="term" value="F:RNA polymerase II cis-regulatory region sequence-specific DNA binding"/>
    <property type="evidence" value="ECO:0007669"/>
    <property type="project" value="TreeGrafter"/>
</dbReference>